<organism evidence="2 3">
    <name type="scientific">Artemia franciscana</name>
    <name type="common">Brine shrimp</name>
    <name type="synonym">Artemia sanfranciscana</name>
    <dbReference type="NCBI Taxonomy" id="6661"/>
    <lineage>
        <taxon>Eukaryota</taxon>
        <taxon>Metazoa</taxon>
        <taxon>Ecdysozoa</taxon>
        <taxon>Arthropoda</taxon>
        <taxon>Crustacea</taxon>
        <taxon>Branchiopoda</taxon>
        <taxon>Anostraca</taxon>
        <taxon>Artemiidae</taxon>
        <taxon>Artemia</taxon>
    </lineage>
</organism>
<name>A0AA88L691_ARTSF</name>
<comment type="caution">
    <text evidence="2">The sequence shown here is derived from an EMBL/GenBank/DDBJ whole genome shotgun (WGS) entry which is preliminary data.</text>
</comment>
<dbReference type="EMBL" id="JAVRJZ010000009">
    <property type="protein sequence ID" value="KAK2718527.1"/>
    <property type="molecule type" value="Genomic_DNA"/>
</dbReference>
<evidence type="ECO:0000256" key="1">
    <source>
        <dbReference type="SAM" id="MobiDB-lite"/>
    </source>
</evidence>
<evidence type="ECO:0000313" key="3">
    <source>
        <dbReference type="Proteomes" id="UP001187531"/>
    </source>
</evidence>
<feature type="region of interest" description="Disordered" evidence="1">
    <location>
        <begin position="1"/>
        <end position="20"/>
    </location>
</feature>
<accession>A0AA88L691</accession>
<proteinExistence type="predicted"/>
<protein>
    <submittedName>
        <fullName evidence="2">Uncharacterized protein</fullName>
    </submittedName>
</protein>
<gene>
    <name evidence="2" type="ORF">QYM36_005758</name>
</gene>
<dbReference type="AlphaFoldDB" id="A0AA88L691"/>
<evidence type="ECO:0000313" key="2">
    <source>
        <dbReference type="EMBL" id="KAK2718527.1"/>
    </source>
</evidence>
<keyword evidence="3" id="KW-1185">Reference proteome</keyword>
<reference evidence="2" key="1">
    <citation type="submission" date="2023-07" db="EMBL/GenBank/DDBJ databases">
        <title>Chromosome-level genome assembly of Artemia franciscana.</title>
        <authorList>
            <person name="Jo E."/>
        </authorList>
    </citation>
    <scope>NUCLEOTIDE SEQUENCE</scope>
    <source>
        <tissue evidence="2">Whole body</tissue>
    </source>
</reference>
<feature type="region of interest" description="Disordered" evidence="1">
    <location>
        <begin position="57"/>
        <end position="87"/>
    </location>
</feature>
<sequence>MGGESWELTNQATHKKYGRMFQPIKVRKRVKKKMKRRDSEEDSINVKIVKEEYNSQLVEEVEESKEEDGKGADNKEDSKFEDSKRRA</sequence>
<feature type="compositionally biased region" description="Basic and acidic residues" evidence="1">
    <location>
        <begin position="67"/>
        <end position="87"/>
    </location>
</feature>
<dbReference type="Proteomes" id="UP001187531">
    <property type="component" value="Unassembled WGS sequence"/>
</dbReference>